<dbReference type="AlphaFoldDB" id="A0AAW1PZ53"/>
<evidence type="ECO:0000259" key="9">
    <source>
        <dbReference type="Pfam" id="PF16837"/>
    </source>
</evidence>
<keyword evidence="3" id="KW-0508">mRNA splicing</keyword>
<name>A0AAW1PZ53_9CHLO</name>
<evidence type="ECO:0000259" key="7">
    <source>
        <dbReference type="Pfam" id="PF12108"/>
    </source>
</evidence>
<keyword evidence="4" id="KW-0539">Nucleus</keyword>
<dbReference type="InterPro" id="IPR025086">
    <property type="entry name" value="SDE2/SF3A3_SAP"/>
</dbReference>
<feature type="domain" description="Splicing factor SF3a60 binding" evidence="7">
    <location>
        <begin position="76"/>
        <end position="100"/>
    </location>
</feature>
<evidence type="ECO:0000313" key="11">
    <source>
        <dbReference type="Proteomes" id="UP001465755"/>
    </source>
</evidence>
<dbReference type="Proteomes" id="UP001465755">
    <property type="component" value="Unassembled WGS sequence"/>
</dbReference>
<comment type="caution">
    <text evidence="10">The sequence shown here is derived from an EMBL/GenBank/DDBJ whole genome shotgun (WGS) entry which is preliminary data.</text>
</comment>
<dbReference type="Pfam" id="PF13297">
    <property type="entry name" value="SDE2_2C"/>
    <property type="match status" value="1"/>
</dbReference>
<dbReference type="EMBL" id="JALJOQ010000001">
    <property type="protein sequence ID" value="KAK9815070.1"/>
    <property type="molecule type" value="Genomic_DNA"/>
</dbReference>
<evidence type="ECO:0000256" key="1">
    <source>
        <dbReference type="ARBA" id="ARBA00004123"/>
    </source>
</evidence>
<dbReference type="GO" id="GO:0000398">
    <property type="term" value="P:mRNA splicing, via spliceosome"/>
    <property type="evidence" value="ECO:0007669"/>
    <property type="project" value="InterPro"/>
</dbReference>
<evidence type="ECO:0000313" key="10">
    <source>
        <dbReference type="EMBL" id="KAK9815070.1"/>
    </source>
</evidence>
<evidence type="ECO:0000256" key="2">
    <source>
        <dbReference type="ARBA" id="ARBA00022664"/>
    </source>
</evidence>
<organism evidence="10 11">
    <name type="scientific">Symbiochloris irregularis</name>
    <dbReference type="NCBI Taxonomy" id="706552"/>
    <lineage>
        <taxon>Eukaryota</taxon>
        <taxon>Viridiplantae</taxon>
        <taxon>Chlorophyta</taxon>
        <taxon>core chlorophytes</taxon>
        <taxon>Trebouxiophyceae</taxon>
        <taxon>Trebouxiales</taxon>
        <taxon>Trebouxiaceae</taxon>
        <taxon>Symbiochloris</taxon>
    </lineage>
</organism>
<dbReference type="Pfam" id="PF16837">
    <property type="entry name" value="SF3A3"/>
    <property type="match status" value="1"/>
</dbReference>
<evidence type="ECO:0000256" key="4">
    <source>
        <dbReference type="ARBA" id="ARBA00023242"/>
    </source>
</evidence>
<feature type="coiled-coil region" evidence="5">
    <location>
        <begin position="311"/>
        <end position="364"/>
    </location>
</feature>
<dbReference type="InterPro" id="IPR021966">
    <property type="entry name" value="SF3a60_bindingd"/>
</dbReference>
<dbReference type="PANTHER" id="PTHR12786">
    <property type="entry name" value="SPLICING FACTOR SF3A-RELATED"/>
    <property type="match status" value="1"/>
</dbReference>
<dbReference type="PANTHER" id="PTHR12786:SF2">
    <property type="entry name" value="SPLICING FACTOR 3A SUBUNIT 3"/>
    <property type="match status" value="1"/>
</dbReference>
<evidence type="ECO:0000256" key="3">
    <source>
        <dbReference type="ARBA" id="ARBA00023187"/>
    </source>
</evidence>
<dbReference type="Pfam" id="PF12108">
    <property type="entry name" value="SF3a60_bindingd"/>
    <property type="match status" value="1"/>
</dbReference>
<feature type="domain" description="SF3A3" evidence="9">
    <location>
        <begin position="121"/>
        <end position="167"/>
    </location>
</feature>
<dbReference type="InterPro" id="IPR024598">
    <property type="entry name" value="SF3a60/Prp9_C"/>
</dbReference>
<protein>
    <recommendedName>
        <fullName evidence="12">Splicing factor 3A subunit 3</fullName>
    </recommendedName>
</protein>
<keyword evidence="11" id="KW-1185">Reference proteome</keyword>
<proteinExistence type="predicted"/>
<gene>
    <name evidence="10" type="ORF">WJX73_006772</name>
</gene>
<sequence length="712" mass="81112">MSSTLLEQTRGFHEDVERLERQIVREFKEDVKGHKERLTQGHRVRSMLLQIQQRAQQLERIYADQDGARKEEIAALAGADPLQTFQTRMREIREYHRRYPLLDVSLGESEEALRPADPRIEFSGEEAGGRCLDLHDLFHRYSNSKFGEKLEYPDYVSSVTDFSKVQAAHRSSQPYREYLRAVLAYLESFHQRTQPLTPLEKLYARLSDFDARWEEGQVPGWEGKGAGGTQTPTPLIDVDAFEGVEELETIGADRLKEALASLGLKSGGTLRQRAERLYLLKDTPLQKLDRKLFVKGTAVPSLQNPVAAAKLEAAAKEAALLEAKVAAIMGELPTVIADTRANVEKKQALTYEELQAEAAEAEADAAGPSDSDEEDEFVYNPLKLPLGYDGKPIPYWLYKLHGLNQEFKCEICGDVKYRGRREFERHFKEFRHQQGMRALGIPNNKNFYEVTQIAEAQALWANIKEREGLRLLPRALLRCSEAHHKGLWTYVDLLQAECEQLFDFCRADEEPTSALKAVLDNLALIKTTQDWSAFELTLVHELQEQVQDLLAMIASTLQEVWDASEEDDPLEPFPRYCCDWSDKTDILAAYATHMAAGGEALTSTMEDWTDSLWFVALAAALSGIKRPVTRLELNCQPRLIQKSPKAFALHCNDLRLSMQVTLGEQRLKQQLLLYGWLLSVLEPDMQCELRGTVWSHSQYGRPDRLYAPYSWF</sequence>
<keyword evidence="2" id="KW-0507">mRNA processing</keyword>
<evidence type="ECO:0008006" key="12">
    <source>
        <dbReference type="Google" id="ProtNLM"/>
    </source>
</evidence>
<dbReference type="Pfam" id="PF11931">
    <property type="entry name" value="SF3a60_Prp9_C"/>
    <property type="match status" value="1"/>
</dbReference>
<accession>A0AAW1PZ53</accession>
<keyword evidence="5" id="KW-0175">Coiled coil</keyword>
<comment type="subcellular location">
    <subcellularLocation>
        <location evidence="1">Nucleus</location>
    </subcellularLocation>
</comment>
<evidence type="ECO:0000259" key="6">
    <source>
        <dbReference type="Pfam" id="PF11931"/>
    </source>
</evidence>
<dbReference type="InterPro" id="IPR031774">
    <property type="entry name" value="SF3A3_dom"/>
</dbReference>
<evidence type="ECO:0000256" key="5">
    <source>
        <dbReference type="SAM" id="Coils"/>
    </source>
</evidence>
<dbReference type="GO" id="GO:0003723">
    <property type="term" value="F:RNA binding"/>
    <property type="evidence" value="ECO:0007669"/>
    <property type="project" value="InterPro"/>
</dbReference>
<feature type="domain" description="Splicing factor SF3a60 /Prp9 subunit C-terminal" evidence="6">
    <location>
        <begin position="383"/>
        <end position="467"/>
    </location>
</feature>
<dbReference type="InterPro" id="IPR051421">
    <property type="entry name" value="RNA_Proc_DNA_Dmg_Regulator"/>
</dbReference>
<reference evidence="10 11" key="1">
    <citation type="journal article" date="2024" name="Nat. Commun.">
        <title>Phylogenomics reveals the evolutionary origins of lichenization in chlorophyte algae.</title>
        <authorList>
            <person name="Puginier C."/>
            <person name="Libourel C."/>
            <person name="Otte J."/>
            <person name="Skaloud P."/>
            <person name="Haon M."/>
            <person name="Grisel S."/>
            <person name="Petersen M."/>
            <person name="Berrin J.G."/>
            <person name="Delaux P.M."/>
            <person name="Dal Grande F."/>
            <person name="Keller J."/>
        </authorList>
    </citation>
    <scope>NUCLEOTIDE SEQUENCE [LARGE SCALE GENOMIC DNA]</scope>
    <source>
        <strain evidence="10 11">SAG 2036</strain>
    </source>
</reference>
<evidence type="ECO:0000259" key="8">
    <source>
        <dbReference type="Pfam" id="PF13297"/>
    </source>
</evidence>
<dbReference type="GO" id="GO:0005681">
    <property type="term" value="C:spliceosomal complex"/>
    <property type="evidence" value="ECO:0007669"/>
    <property type="project" value="InterPro"/>
</dbReference>
<feature type="domain" description="SDE2/SF3A3 SAP" evidence="8">
    <location>
        <begin position="216"/>
        <end position="295"/>
    </location>
</feature>